<evidence type="ECO:0000313" key="3">
    <source>
        <dbReference type="Proteomes" id="UP001139150"/>
    </source>
</evidence>
<comment type="caution">
    <text evidence="2">The sequence shown here is derived from an EMBL/GenBank/DDBJ whole genome shotgun (WGS) entry which is preliminary data.</text>
</comment>
<dbReference type="AlphaFoldDB" id="A0A9X2CTF1"/>
<sequence>MITKCWKVSLVLTFLLLVVGCQVTEEEALELGHQAFIHNLAEDSLEPNTELSMFQVYLPRGFEVIEDIEYNALFQSGEQLFVLFHQPAEPATSSIHLQRDLEAAGGALLYELLEAEDQLAYLIVTEEDEEQLFVIVTVGGAKLSTLTTYNDLRDSIEAMTEIVQSYQAK</sequence>
<accession>A0A9X2CTF1</accession>
<dbReference type="RefSeq" id="WP_250096736.1">
    <property type="nucleotide sequence ID" value="NZ_JAKRYL010000011.1"/>
</dbReference>
<protein>
    <recommendedName>
        <fullName evidence="4">DUF4252 domain-containing protein</fullName>
    </recommendedName>
</protein>
<feature type="signal peptide" evidence="1">
    <location>
        <begin position="1"/>
        <end position="23"/>
    </location>
</feature>
<evidence type="ECO:0008006" key="4">
    <source>
        <dbReference type="Google" id="ProtNLM"/>
    </source>
</evidence>
<organism evidence="2 3">
    <name type="scientific">Halalkalibacter alkaliphilus</name>
    <dbReference type="NCBI Taxonomy" id="2917993"/>
    <lineage>
        <taxon>Bacteria</taxon>
        <taxon>Bacillati</taxon>
        <taxon>Bacillota</taxon>
        <taxon>Bacilli</taxon>
        <taxon>Bacillales</taxon>
        <taxon>Bacillaceae</taxon>
        <taxon>Halalkalibacter</taxon>
    </lineage>
</organism>
<evidence type="ECO:0000256" key="1">
    <source>
        <dbReference type="SAM" id="SignalP"/>
    </source>
</evidence>
<feature type="chain" id="PRO_5040859591" description="DUF4252 domain-containing protein" evidence="1">
    <location>
        <begin position="24"/>
        <end position="169"/>
    </location>
</feature>
<dbReference type="PROSITE" id="PS51257">
    <property type="entry name" value="PROKAR_LIPOPROTEIN"/>
    <property type="match status" value="1"/>
</dbReference>
<keyword evidence="1" id="KW-0732">Signal</keyword>
<keyword evidence="3" id="KW-1185">Reference proteome</keyword>
<evidence type="ECO:0000313" key="2">
    <source>
        <dbReference type="EMBL" id="MCL7747844.1"/>
    </source>
</evidence>
<dbReference type="EMBL" id="JAKRYL010000011">
    <property type="protein sequence ID" value="MCL7747844.1"/>
    <property type="molecule type" value="Genomic_DNA"/>
</dbReference>
<proteinExistence type="predicted"/>
<dbReference type="Proteomes" id="UP001139150">
    <property type="component" value="Unassembled WGS sequence"/>
</dbReference>
<reference evidence="2" key="1">
    <citation type="submission" date="2022-02" db="EMBL/GenBank/DDBJ databases">
        <title>Halalkalibacter sp. nov. isolated from Lonar Lake, India.</title>
        <authorList>
            <person name="Joshi A."/>
            <person name="Thite S."/>
            <person name="Lodha T."/>
        </authorList>
    </citation>
    <scope>NUCLEOTIDE SEQUENCE</scope>
    <source>
        <strain evidence="2">MEB205</strain>
    </source>
</reference>
<gene>
    <name evidence="2" type="ORF">MF646_12000</name>
</gene>
<name>A0A9X2CTF1_9BACI</name>